<organism evidence="1 2">
    <name type="scientific">Glycine soja</name>
    <name type="common">Wild soybean</name>
    <dbReference type="NCBI Taxonomy" id="3848"/>
    <lineage>
        <taxon>Eukaryota</taxon>
        <taxon>Viridiplantae</taxon>
        <taxon>Streptophyta</taxon>
        <taxon>Embryophyta</taxon>
        <taxon>Tracheophyta</taxon>
        <taxon>Spermatophyta</taxon>
        <taxon>Magnoliopsida</taxon>
        <taxon>eudicotyledons</taxon>
        <taxon>Gunneridae</taxon>
        <taxon>Pentapetalae</taxon>
        <taxon>rosids</taxon>
        <taxon>fabids</taxon>
        <taxon>Fabales</taxon>
        <taxon>Fabaceae</taxon>
        <taxon>Papilionoideae</taxon>
        <taxon>50 kb inversion clade</taxon>
        <taxon>NPAAA clade</taxon>
        <taxon>indigoferoid/millettioid clade</taxon>
        <taxon>Phaseoleae</taxon>
        <taxon>Glycine</taxon>
        <taxon>Glycine subgen. Soja</taxon>
    </lineage>
</organism>
<sequence>MPLVFENIGHIYKVNYVFGPANLFSFYGLDPLTFQRVFGLGRSLTVMGADHNGWVWWLWRHDGGGGLGGGGMLKRWCKCYCLVMFGYGFRSRSFFEQLLLQFSQI</sequence>
<name>A0A445L9M1_GLYSO</name>
<proteinExistence type="predicted"/>
<comment type="caution">
    <text evidence="1">The sequence shown here is derived from an EMBL/GenBank/DDBJ whole genome shotgun (WGS) entry which is preliminary data.</text>
</comment>
<protein>
    <submittedName>
        <fullName evidence="1">Uncharacterized protein</fullName>
    </submittedName>
</protein>
<reference evidence="1 2" key="1">
    <citation type="submission" date="2018-09" db="EMBL/GenBank/DDBJ databases">
        <title>A high-quality reference genome of wild soybean provides a powerful tool to mine soybean genomes.</title>
        <authorList>
            <person name="Xie M."/>
            <person name="Chung C.Y.L."/>
            <person name="Li M.-W."/>
            <person name="Wong F.-L."/>
            <person name="Chan T.-F."/>
            <person name="Lam H.-M."/>
        </authorList>
    </citation>
    <scope>NUCLEOTIDE SEQUENCE [LARGE SCALE GENOMIC DNA]</scope>
    <source>
        <strain evidence="2">cv. W05</strain>
        <tissue evidence="1">Hypocotyl of etiolated seedlings</tissue>
    </source>
</reference>
<dbReference type="EMBL" id="QZWG01000003">
    <property type="protein sequence ID" value="RZC19992.1"/>
    <property type="molecule type" value="Genomic_DNA"/>
</dbReference>
<keyword evidence="2" id="KW-1185">Reference proteome</keyword>
<evidence type="ECO:0000313" key="1">
    <source>
        <dbReference type="EMBL" id="RZC19992.1"/>
    </source>
</evidence>
<evidence type="ECO:0000313" key="2">
    <source>
        <dbReference type="Proteomes" id="UP000289340"/>
    </source>
</evidence>
<dbReference type="AlphaFoldDB" id="A0A445L9M1"/>
<dbReference type="Proteomes" id="UP000289340">
    <property type="component" value="Chromosome 3"/>
</dbReference>
<gene>
    <name evidence="1" type="ORF">D0Y65_006721</name>
</gene>
<accession>A0A445L9M1</accession>